<dbReference type="Gene3D" id="3.40.30.10">
    <property type="entry name" value="Glutaredoxin"/>
    <property type="match status" value="1"/>
</dbReference>
<dbReference type="PANTHER" id="PTHR45809:SF3">
    <property type="entry name" value="VIRAL IAP-ASSOCIATED FACTOR HOMOLOG"/>
    <property type="match status" value="1"/>
</dbReference>
<evidence type="ECO:0000313" key="5">
    <source>
        <dbReference type="Proteomes" id="UP000054007"/>
    </source>
</evidence>
<dbReference type="PANTHER" id="PTHR45809">
    <property type="entry name" value="VIRAL IAP-ASSOCIATED FACTOR HOMOLOG"/>
    <property type="match status" value="1"/>
</dbReference>
<feature type="region of interest" description="Disordered" evidence="2">
    <location>
        <begin position="1"/>
        <end position="42"/>
    </location>
</feature>
<sequence>MAINVDEDTEFNDALRRYGIIGPKEEAPRTPSPPPSPTLEDVMHGMTSKEIRQLAESARDDDTERKINAFQRQRQAEERKADKKARFGRVYPIGRDDYTREVTEASAVDEQDDTEAKGTGVVCFLYKDGLPRSERTFSHIRALATKYPRTKFVSIVGDKCIPNLPDSRVPMIIIYRKGEIRNQIIAWGSDRERRQEGA</sequence>
<reference evidence="4 5" key="1">
    <citation type="journal article" date="2015" name="Fungal Genet. Biol.">
        <title>Evolution of novel wood decay mechanisms in Agaricales revealed by the genome sequences of Fistulina hepatica and Cylindrobasidium torrendii.</title>
        <authorList>
            <person name="Floudas D."/>
            <person name="Held B.W."/>
            <person name="Riley R."/>
            <person name="Nagy L.G."/>
            <person name="Koehler G."/>
            <person name="Ransdell A.S."/>
            <person name="Younus H."/>
            <person name="Chow J."/>
            <person name="Chiniquy J."/>
            <person name="Lipzen A."/>
            <person name="Tritt A."/>
            <person name="Sun H."/>
            <person name="Haridas S."/>
            <person name="LaButti K."/>
            <person name="Ohm R.A."/>
            <person name="Kues U."/>
            <person name="Blanchette R.A."/>
            <person name="Grigoriev I.V."/>
            <person name="Minto R.E."/>
            <person name="Hibbett D.S."/>
        </authorList>
    </citation>
    <scope>NUCLEOTIDE SEQUENCE [LARGE SCALE GENOMIC DNA]</scope>
    <source>
        <strain evidence="4 5">FP15055 ss-10</strain>
    </source>
</reference>
<feature type="compositionally biased region" description="Acidic residues" evidence="2">
    <location>
        <begin position="1"/>
        <end position="11"/>
    </location>
</feature>
<dbReference type="EMBL" id="KN880548">
    <property type="protein sequence ID" value="KIY66640.1"/>
    <property type="molecule type" value="Genomic_DNA"/>
</dbReference>
<dbReference type="SUPFAM" id="SSF52833">
    <property type="entry name" value="Thioredoxin-like"/>
    <property type="match status" value="1"/>
</dbReference>
<dbReference type="STRING" id="1314674.A0A0D7B8S7"/>
<dbReference type="InterPro" id="IPR024253">
    <property type="entry name" value="Phosducin_thioredoxin-like_dom"/>
</dbReference>
<dbReference type="InterPro" id="IPR036249">
    <property type="entry name" value="Thioredoxin-like_sf"/>
</dbReference>
<name>A0A0D7B8S7_9AGAR</name>
<evidence type="ECO:0000256" key="2">
    <source>
        <dbReference type="SAM" id="MobiDB-lite"/>
    </source>
</evidence>
<gene>
    <name evidence="4" type="ORF">CYLTODRAFT_354686</name>
</gene>
<protein>
    <submittedName>
        <fullName evidence="4">Thioredoxin-like protein</fullName>
    </submittedName>
</protein>
<accession>A0A0D7B8S7</accession>
<evidence type="ECO:0000313" key="4">
    <source>
        <dbReference type="EMBL" id="KIY66640.1"/>
    </source>
</evidence>
<dbReference type="InterPro" id="IPR051498">
    <property type="entry name" value="Phosducin-like_chap/apop_reg"/>
</dbReference>
<dbReference type="OrthoDB" id="45518at2759"/>
<evidence type="ECO:0000259" key="3">
    <source>
        <dbReference type="Pfam" id="PF02114"/>
    </source>
</evidence>
<organism evidence="4 5">
    <name type="scientific">Cylindrobasidium torrendii FP15055 ss-10</name>
    <dbReference type="NCBI Taxonomy" id="1314674"/>
    <lineage>
        <taxon>Eukaryota</taxon>
        <taxon>Fungi</taxon>
        <taxon>Dikarya</taxon>
        <taxon>Basidiomycota</taxon>
        <taxon>Agaricomycotina</taxon>
        <taxon>Agaricomycetes</taxon>
        <taxon>Agaricomycetidae</taxon>
        <taxon>Agaricales</taxon>
        <taxon>Marasmiineae</taxon>
        <taxon>Physalacriaceae</taxon>
        <taxon>Cylindrobasidium</taxon>
    </lineage>
</organism>
<dbReference type="AlphaFoldDB" id="A0A0D7B8S7"/>
<keyword evidence="5" id="KW-1185">Reference proteome</keyword>
<feature type="domain" description="Phosducin" evidence="3">
    <location>
        <begin position="43"/>
        <end position="185"/>
    </location>
</feature>
<dbReference type="GO" id="GO:0006457">
    <property type="term" value="P:protein folding"/>
    <property type="evidence" value="ECO:0007669"/>
    <property type="project" value="TreeGrafter"/>
</dbReference>
<dbReference type="Pfam" id="PF02114">
    <property type="entry name" value="Phosducin"/>
    <property type="match status" value="1"/>
</dbReference>
<dbReference type="Proteomes" id="UP000054007">
    <property type="component" value="Unassembled WGS sequence"/>
</dbReference>
<comment type="similarity">
    <text evidence="1">Belongs to the phosducin family.</text>
</comment>
<dbReference type="GO" id="GO:0005737">
    <property type="term" value="C:cytoplasm"/>
    <property type="evidence" value="ECO:0007669"/>
    <property type="project" value="TreeGrafter"/>
</dbReference>
<proteinExistence type="inferred from homology"/>
<evidence type="ECO:0000256" key="1">
    <source>
        <dbReference type="ARBA" id="ARBA00009686"/>
    </source>
</evidence>